<comment type="caution">
    <text evidence="16">The sequence shown here is derived from an EMBL/GenBank/DDBJ whole genome shotgun (WGS) entry which is preliminary data.</text>
</comment>
<evidence type="ECO:0000256" key="4">
    <source>
        <dbReference type="ARBA" id="ARBA00022496"/>
    </source>
</evidence>
<evidence type="ECO:0000256" key="8">
    <source>
        <dbReference type="ARBA" id="ARBA00023077"/>
    </source>
</evidence>
<accession>A0ABV3QPA0</accession>
<evidence type="ECO:0000256" key="9">
    <source>
        <dbReference type="ARBA" id="ARBA00023136"/>
    </source>
</evidence>
<dbReference type="PANTHER" id="PTHR32552">
    <property type="entry name" value="FERRICHROME IRON RECEPTOR-RELATED"/>
    <property type="match status" value="1"/>
</dbReference>
<dbReference type="Pfam" id="PF07715">
    <property type="entry name" value="Plug"/>
    <property type="match status" value="1"/>
</dbReference>
<feature type="domain" description="TonB-dependent receptor-like beta-barrel" evidence="14">
    <location>
        <begin position="341"/>
        <end position="797"/>
    </location>
</feature>
<keyword evidence="10 11" id="KW-0998">Cell outer membrane</keyword>
<dbReference type="InterPro" id="IPR012910">
    <property type="entry name" value="Plug_dom"/>
</dbReference>
<evidence type="ECO:0000256" key="13">
    <source>
        <dbReference type="SAM" id="SignalP"/>
    </source>
</evidence>
<keyword evidence="6" id="KW-0408">Iron</keyword>
<evidence type="ECO:0000313" key="16">
    <source>
        <dbReference type="EMBL" id="MEW9624309.1"/>
    </source>
</evidence>
<dbReference type="Pfam" id="PF00593">
    <property type="entry name" value="TonB_dep_Rec_b-barrel"/>
    <property type="match status" value="1"/>
</dbReference>
<comment type="similarity">
    <text evidence="11 12">Belongs to the TonB-dependent receptor family.</text>
</comment>
<feature type="signal peptide" evidence="13">
    <location>
        <begin position="1"/>
        <end position="36"/>
    </location>
</feature>
<dbReference type="PANTHER" id="PTHR32552:SF81">
    <property type="entry name" value="TONB-DEPENDENT OUTER MEMBRANE RECEPTOR"/>
    <property type="match status" value="1"/>
</dbReference>
<evidence type="ECO:0000256" key="5">
    <source>
        <dbReference type="ARBA" id="ARBA00022692"/>
    </source>
</evidence>
<feature type="chain" id="PRO_5045414966" evidence="13">
    <location>
        <begin position="37"/>
        <end position="848"/>
    </location>
</feature>
<evidence type="ECO:0000256" key="1">
    <source>
        <dbReference type="ARBA" id="ARBA00004571"/>
    </source>
</evidence>
<keyword evidence="17" id="KW-1185">Reference proteome</keyword>
<dbReference type="SUPFAM" id="SSF56935">
    <property type="entry name" value="Porins"/>
    <property type="match status" value="1"/>
</dbReference>
<keyword evidence="5 11" id="KW-0812">Transmembrane</keyword>
<proteinExistence type="inferred from homology"/>
<keyword evidence="13" id="KW-0732">Signal</keyword>
<evidence type="ECO:0000259" key="15">
    <source>
        <dbReference type="Pfam" id="PF07715"/>
    </source>
</evidence>
<evidence type="ECO:0000256" key="7">
    <source>
        <dbReference type="ARBA" id="ARBA00023065"/>
    </source>
</evidence>
<dbReference type="Gene3D" id="2.40.170.20">
    <property type="entry name" value="TonB-dependent receptor, beta-barrel domain"/>
    <property type="match status" value="2"/>
</dbReference>
<keyword evidence="16" id="KW-0675">Receptor</keyword>
<dbReference type="InterPro" id="IPR000531">
    <property type="entry name" value="Beta-barrel_TonB"/>
</dbReference>
<evidence type="ECO:0000313" key="17">
    <source>
        <dbReference type="Proteomes" id="UP001556170"/>
    </source>
</evidence>
<feature type="domain" description="TonB-dependent receptor plug" evidence="15">
    <location>
        <begin position="74"/>
        <end position="190"/>
    </location>
</feature>
<evidence type="ECO:0000256" key="6">
    <source>
        <dbReference type="ARBA" id="ARBA00023004"/>
    </source>
</evidence>
<organism evidence="16 17">
    <name type="scientific">Rhodanobacter geophilus</name>
    <dbReference type="NCBI Taxonomy" id="3162488"/>
    <lineage>
        <taxon>Bacteria</taxon>
        <taxon>Pseudomonadati</taxon>
        <taxon>Pseudomonadota</taxon>
        <taxon>Gammaproteobacteria</taxon>
        <taxon>Lysobacterales</taxon>
        <taxon>Rhodanobacteraceae</taxon>
        <taxon>Rhodanobacter</taxon>
    </lineage>
</organism>
<keyword evidence="8 12" id="KW-0798">TonB box</keyword>
<evidence type="ECO:0000256" key="3">
    <source>
        <dbReference type="ARBA" id="ARBA00022452"/>
    </source>
</evidence>
<dbReference type="RefSeq" id="WP_367844615.1">
    <property type="nucleotide sequence ID" value="NZ_JBFOHL010000006.1"/>
</dbReference>
<evidence type="ECO:0000259" key="14">
    <source>
        <dbReference type="Pfam" id="PF00593"/>
    </source>
</evidence>
<keyword evidence="2 11" id="KW-0813">Transport</keyword>
<keyword evidence="9 11" id="KW-0472">Membrane</keyword>
<evidence type="ECO:0000256" key="12">
    <source>
        <dbReference type="RuleBase" id="RU003357"/>
    </source>
</evidence>
<comment type="subcellular location">
    <subcellularLocation>
        <location evidence="1 11">Cell outer membrane</location>
        <topology evidence="1 11">Multi-pass membrane protein</topology>
    </subcellularLocation>
</comment>
<name>A0ABV3QPA0_9GAMM</name>
<keyword evidence="7" id="KW-0406">Ion transport</keyword>
<dbReference type="InterPro" id="IPR036942">
    <property type="entry name" value="Beta-barrel_TonB_sf"/>
</dbReference>
<evidence type="ECO:0000256" key="10">
    <source>
        <dbReference type="ARBA" id="ARBA00023237"/>
    </source>
</evidence>
<dbReference type="Proteomes" id="UP001556170">
    <property type="component" value="Unassembled WGS sequence"/>
</dbReference>
<protein>
    <submittedName>
        <fullName evidence="16">TonB-dependent receptor</fullName>
    </submittedName>
</protein>
<keyword evidence="3 11" id="KW-1134">Transmembrane beta strand</keyword>
<evidence type="ECO:0000256" key="2">
    <source>
        <dbReference type="ARBA" id="ARBA00022448"/>
    </source>
</evidence>
<keyword evidence="4" id="KW-0410">Iron transport</keyword>
<dbReference type="EMBL" id="JBFOHL010000006">
    <property type="protein sequence ID" value="MEW9624309.1"/>
    <property type="molecule type" value="Genomic_DNA"/>
</dbReference>
<evidence type="ECO:0000256" key="11">
    <source>
        <dbReference type="PROSITE-ProRule" id="PRU01360"/>
    </source>
</evidence>
<sequence length="848" mass="92408">MHTSRLQRIKGAPRAGLARLPLAAAICLAIVAPVLAQDAGQASAPAAKAATKAKPKTTTLGEVTVTAQKRTENLQKVPISINVLENDQLEALHVQNFNDYVKYLPSVTFQQGGGGIATGPGFATIYMRGVASGGNTNHSGSQPSVGVYLDDQPVTTIQGPLDIHMYDIARIEVLAGPQGTLYGASAEAGALRIITNKPDPSRFAASYQLGVDDVAHGGVGYTGEGMLNIPLSPAAAVRIVGWREHDAGYIDNVAGTRTFPVSGITISNADDCTPGPLLECVGHARKHYNDANTNGARAALKIDLNDDWSISPTLMGQQTITHGSFASDPAVGDLAVTHFYPERVDDRWWQGALTVQGKIGNFDLTYNYSHLRRNQEEQTDYNDYSFWYDTLLSYGAYIHDNSGNLINPSEYISDRDHYANDSHELRIVSPSEDRLRLVAGVFWQKQKHDIMQDYQISGLGSDLAVAGWPNTIWLTRQMRYDYDKALFGELSYDIIPDTLTATVGGRYFRSENQLYGFYGFSKGFSPGSSYGEAGCISNQPFLGAPCLDFNKQVKQSGSLGKFNLTWNISPTAMIYATRSEGYRPGGVNRAGDLPPYQADYLTNLELGWKTSWFDNRLSFNGAVFRENWNDFQFNILGPNGLTIIKNANSARINGLESQLVWQATYNLNLSAGVAFYDAKLTANYCGFTGADGNPVTYCPAGSINPSDGSVVSGPQAPKGTQLPITPRFKGNLVARYSFDMGENEGFVQAAFVHVGRRTSDLRLEERSLLGDLPAYNSVDLSAGFQKGSWSLDVYMDNAFDERAVLYKFTECGVTVCGAHGVVPQYPNGQVYTGVSQPRTIGVRFKQEF</sequence>
<dbReference type="PROSITE" id="PS52016">
    <property type="entry name" value="TONB_DEPENDENT_REC_3"/>
    <property type="match status" value="1"/>
</dbReference>
<gene>
    <name evidence="16" type="ORF">ABQJ56_08700</name>
</gene>
<dbReference type="InterPro" id="IPR039426">
    <property type="entry name" value="TonB-dep_rcpt-like"/>
</dbReference>
<reference evidence="16 17" key="1">
    <citation type="submission" date="2024-06" db="EMBL/GenBank/DDBJ databases">
        <authorList>
            <person name="Woo H."/>
        </authorList>
    </citation>
    <scope>NUCLEOTIDE SEQUENCE [LARGE SCALE GENOMIC DNA]</scope>
    <source>
        <strain evidence="16 17">S2-g</strain>
    </source>
</reference>